<accession>A0A8T0J7V2</accession>
<evidence type="ECO:0000313" key="9">
    <source>
        <dbReference type="EMBL" id="KAG0591739.1"/>
    </source>
</evidence>
<evidence type="ECO:0000256" key="1">
    <source>
        <dbReference type="ARBA" id="ARBA00004123"/>
    </source>
</evidence>
<dbReference type="Proteomes" id="UP000822688">
    <property type="component" value="Chromosome 1"/>
</dbReference>
<dbReference type="PANTHER" id="PTHR10350:SF6">
    <property type="entry name" value="NUCLEAR PORE COMPLEX PROTEIN NUP155"/>
    <property type="match status" value="1"/>
</dbReference>
<dbReference type="GO" id="GO:0000972">
    <property type="term" value="P:transcription-dependent tethering of RNA polymerase II gene DNA at nuclear periphery"/>
    <property type="evidence" value="ECO:0007669"/>
    <property type="project" value="TreeGrafter"/>
</dbReference>
<dbReference type="EMBL" id="CM026421">
    <property type="protein sequence ID" value="KAG0591737.1"/>
    <property type="molecule type" value="Genomic_DNA"/>
</dbReference>
<dbReference type="GO" id="GO:0036228">
    <property type="term" value="P:protein localization to nuclear inner membrane"/>
    <property type="evidence" value="ECO:0007669"/>
    <property type="project" value="TreeGrafter"/>
</dbReference>
<feature type="region of interest" description="Disordered" evidence="5">
    <location>
        <begin position="282"/>
        <end position="314"/>
    </location>
</feature>
<dbReference type="GO" id="GO:0044611">
    <property type="term" value="C:nuclear pore inner ring"/>
    <property type="evidence" value="ECO:0007669"/>
    <property type="project" value="TreeGrafter"/>
</dbReference>
<evidence type="ECO:0008006" key="11">
    <source>
        <dbReference type="Google" id="ProtNLM"/>
    </source>
</evidence>
<dbReference type="GO" id="GO:0017056">
    <property type="term" value="F:structural constituent of nuclear pore"/>
    <property type="evidence" value="ECO:0007669"/>
    <property type="project" value="InterPro"/>
</dbReference>
<evidence type="ECO:0000256" key="3">
    <source>
        <dbReference type="ARBA" id="ARBA00022448"/>
    </source>
</evidence>
<evidence type="ECO:0000256" key="4">
    <source>
        <dbReference type="ARBA" id="ARBA00023242"/>
    </source>
</evidence>
<dbReference type="InterPro" id="IPR042538">
    <property type="entry name" value="Nucleoporin_Nup155_C_3"/>
</dbReference>
<reference evidence="8" key="1">
    <citation type="submission" date="2020-06" db="EMBL/GenBank/DDBJ databases">
        <title>WGS assembly of Ceratodon purpureus strain R40.</title>
        <authorList>
            <person name="Carey S.B."/>
            <person name="Jenkins J."/>
            <person name="Shu S."/>
            <person name="Lovell J.T."/>
            <person name="Sreedasyam A."/>
            <person name="Maumus F."/>
            <person name="Tiley G.P."/>
            <person name="Fernandez-Pozo N."/>
            <person name="Barry K."/>
            <person name="Chen C."/>
            <person name="Wang M."/>
            <person name="Lipzen A."/>
            <person name="Daum C."/>
            <person name="Saski C.A."/>
            <person name="Payton A.C."/>
            <person name="Mcbreen J.C."/>
            <person name="Conrad R.E."/>
            <person name="Kollar L.M."/>
            <person name="Olsson S."/>
            <person name="Huttunen S."/>
            <person name="Landis J.B."/>
            <person name="Wickett N.J."/>
            <person name="Johnson M.G."/>
            <person name="Rensing S.A."/>
            <person name="Grimwood J."/>
            <person name="Schmutz J."/>
            <person name="Mcdaniel S.F."/>
        </authorList>
    </citation>
    <scope>NUCLEOTIDE SEQUENCE</scope>
    <source>
        <strain evidence="8">R40</strain>
    </source>
</reference>
<name>A0A8T0J7V2_CERPU</name>
<dbReference type="Pfam" id="PF08801">
    <property type="entry name" value="Nucleoporin_N"/>
    <property type="match status" value="1"/>
</dbReference>
<dbReference type="InterPro" id="IPR014908">
    <property type="entry name" value="Nucleoporin_Nup133/Nup155_N"/>
</dbReference>
<dbReference type="Gene3D" id="1.25.40.440">
    <property type="entry name" value="Nucleoporin, helical domain, central subdomain"/>
    <property type="match status" value="1"/>
</dbReference>
<dbReference type="EMBL" id="CM026421">
    <property type="protein sequence ID" value="KAG0591739.1"/>
    <property type="molecule type" value="Genomic_DNA"/>
</dbReference>
<dbReference type="Gene3D" id="1.20.120.1880">
    <property type="entry name" value="Nucleoporin, helical C-terminal domain"/>
    <property type="match status" value="1"/>
</dbReference>
<dbReference type="Pfam" id="PF03177">
    <property type="entry name" value="Nucleoporin_C"/>
    <property type="match status" value="1"/>
</dbReference>
<proteinExistence type="inferred from homology"/>
<feature type="region of interest" description="Disordered" evidence="5">
    <location>
        <begin position="446"/>
        <end position="466"/>
    </location>
</feature>
<dbReference type="Gene3D" id="1.25.40.450">
    <property type="entry name" value="Nucleoporin, helical domain, N-terminal subdomain"/>
    <property type="match status" value="1"/>
</dbReference>
<feature type="domain" description="Nucleoporin Nup133/Nup155-like N-terminal" evidence="7">
    <location>
        <begin position="55"/>
        <end position="387"/>
    </location>
</feature>
<protein>
    <recommendedName>
        <fullName evidence="11">Nuclear pore complex protein Nup155</fullName>
    </recommendedName>
</protein>
<gene>
    <name evidence="8" type="ORF">KC19_1G197800</name>
    <name evidence="9" type="ORF">KC19_1G198000</name>
</gene>
<evidence type="ECO:0000259" key="6">
    <source>
        <dbReference type="Pfam" id="PF03177"/>
    </source>
</evidence>
<keyword evidence="3" id="KW-0813">Transport</keyword>
<evidence type="ECO:0000256" key="2">
    <source>
        <dbReference type="ARBA" id="ARBA00007373"/>
    </source>
</evidence>
<organism evidence="8 10">
    <name type="scientific">Ceratodon purpureus</name>
    <name type="common">Fire moss</name>
    <name type="synonym">Dicranum purpureum</name>
    <dbReference type="NCBI Taxonomy" id="3225"/>
    <lineage>
        <taxon>Eukaryota</taxon>
        <taxon>Viridiplantae</taxon>
        <taxon>Streptophyta</taxon>
        <taxon>Embryophyta</taxon>
        <taxon>Bryophyta</taxon>
        <taxon>Bryophytina</taxon>
        <taxon>Bryopsida</taxon>
        <taxon>Dicranidae</taxon>
        <taxon>Pseudoditrichales</taxon>
        <taxon>Ditrichaceae</taxon>
        <taxon>Ceratodon</taxon>
    </lineage>
</organism>
<evidence type="ECO:0000259" key="7">
    <source>
        <dbReference type="Pfam" id="PF08801"/>
    </source>
</evidence>
<sequence length="1517" mass="164029">MSLEDEVVLADIEVAGRLLTDSIARDSRFASCDLQDALDAARFSSHPYSAPPKEWPPFVDVINSRELPPVLIERYNAAGGQGTALCGIFPEIRRAWATVDDTLFLWRFDKWDGQCPEYSGEEQAICAVGLVKTKPGVFIEAIQHLIVLATPVELVLLGVCCSGNGAGGDPFMELTLQPLPQYTIPTDGVTMTCITHTDSGRIFLGGRDGHLYELIYTTGNGWQSRCRKVCHTGGLGNLLSRWVVPNSLKFGAVDAIVEVVVDEERHILYTRTQESKLQMFDLGKNGEGAPKKVAEESRVGEQRDARGRSGGNRAAARATKANIVSIAPISSVESKWLHLAATTSDGRRIYLSTSTSTGSSMTGVNGSSGAGGQKPSVLRVVMTRPAPSVGVVGGMGAFGSSPLGVRAQSEGGFVIKAEAAHCSSGVLVLSDASPATQSRLVVATRDLTGPGSSPAGNMTIGGQGSASRSMRSLREMVTILGVEGRALAIADVLPPPELAAAVEFSVCEPGSLAASGQVHSEEMVRARRLWARGELATQHVLPRRRSMVLSTMGLMELAFNRPVDLLQKLLESNSLRSVLEDFFQRYGASEAAAMCLLLAARLTSDDENIVPGAIADRAAEAFEDPRLVGIPQMQGGGAATSGLSSGGGFNMGQVVQEAEPVFSGAHDGLCLAAARLLRCVWELPVMDVRKDAGAESNGDGGIISCRLPVEAMQALEDKIRSLEQFLRSRRNQRRGHYGRVMGVGDMSAYGDRHASPFGVDGFARGEIPSRSPMMITYETPQPRAARATLPGSTNKRQRLPHKELSPAELAAMEVRGMECIRRLLRRSGEALRLLQLLQQHHVGRLAQGLDPGQRRQLAQLTFHQLVCSGEGEQIATRLVAALMEYYVAPDGRGTVDDVSRKLRDGCPSYYNESDYQFYQAVESLERAAGSSDAEERDRLAKEALELLSRVPETADLLSVCQRFEDIRFYEAVVELPLRKARAVDPSEDAFNGSIEEGRRQAALAARRQCYDVVTNALRSLKGQATGEMGSTKVSFSGSAPGARLLLDEAARESYIRQIVQLSVRWPDNAFHECLYQTMIELGLTQELLDLGGPDLVTFLQSAGNYQTTKASQVTGGTFKSPMPSTAPNSSRLRQPISGEQAKYLELLSRLYVHRRQHAQAAHVLLRLAERRQPEGASEITLEQRYEYLSNAVLQARSGSRAPGGLGLSSELSDSGLMELLEGKLAVLRFQVKIKEALERVASGGSGEEGGNAPMEEDGFPFSRAFTGAFADESRAYAAREKSEELSTELKSITQLYNDYACRFELWEICLEILHFSNYSGDAENSVMRETWTRLLDQALAVGGVGEACSVVRRVGPLLYPGDGGSLPLHTICLHLETAAHDKMRAGTEVVADEDIPRALLAACKGAAEPVQRNYDRVLASGAILPKPSLRLRILRSVLTVMREWAMAVLSTGTGSGVAGGSMLFGGAAQALNNQGMRDRLASTANRYMTEVRRIALPPGDVEPVLHGFRELEEILQG</sequence>
<dbReference type="GO" id="GO:0006405">
    <property type="term" value="P:RNA export from nucleus"/>
    <property type="evidence" value="ECO:0007669"/>
    <property type="project" value="TreeGrafter"/>
</dbReference>
<evidence type="ECO:0000313" key="10">
    <source>
        <dbReference type="Proteomes" id="UP000822688"/>
    </source>
</evidence>
<dbReference type="OrthoDB" id="338970at2759"/>
<dbReference type="InterPro" id="IPR042533">
    <property type="entry name" value="Nucleoporin_Nup155_C_1"/>
</dbReference>
<feature type="compositionally biased region" description="Basic and acidic residues" evidence="5">
    <location>
        <begin position="289"/>
        <end position="307"/>
    </location>
</feature>
<dbReference type="GO" id="GO:0006606">
    <property type="term" value="P:protein import into nucleus"/>
    <property type="evidence" value="ECO:0007669"/>
    <property type="project" value="TreeGrafter"/>
</dbReference>
<comment type="similarity">
    <text evidence="2">Belongs to the non-repetitive/WGA-negative nucleoporin family.</text>
</comment>
<evidence type="ECO:0000256" key="5">
    <source>
        <dbReference type="SAM" id="MobiDB-lite"/>
    </source>
</evidence>
<dbReference type="InterPro" id="IPR004870">
    <property type="entry name" value="Nucleoporin_Nup155"/>
</dbReference>
<dbReference type="Gene3D" id="1.20.58.1780">
    <property type="match status" value="1"/>
</dbReference>
<dbReference type="InterPro" id="IPR007187">
    <property type="entry name" value="Nucleoporin_Nup133/Nup155_C"/>
</dbReference>
<dbReference type="InterPro" id="IPR042537">
    <property type="entry name" value="Nucleoporin_Nup155_C_2"/>
</dbReference>
<dbReference type="PANTHER" id="PTHR10350">
    <property type="entry name" value="NUCLEAR PORE COMPLEX PROTEIN NUP155"/>
    <property type="match status" value="1"/>
</dbReference>
<comment type="caution">
    <text evidence="8">The sequence shown here is derived from an EMBL/GenBank/DDBJ whole genome shotgun (WGS) entry which is preliminary data.</text>
</comment>
<evidence type="ECO:0000313" key="8">
    <source>
        <dbReference type="EMBL" id="KAG0591737.1"/>
    </source>
</evidence>
<keyword evidence="4" id="KW-0539">Nucleus</keyword>
<dbReference type="FunFam" id="1.20.120.1880:FF:000002">
    <property type="entry name" value="Nuclear pore complex protein NUP155"/>
    <property type="match status" value="1"/>
</dbReference>
<keyword evidence="10" id="KW-1185">Reference proteome</keyword>
<dbReference type="FunFam" id="1.25.40.440:FF:000002">
    <property type="entry name" value="Nuclear pore complex protein NUP155"/>
    <property type="match status" value="1"/>
</dbReference>
<comment type="subcellular location">
    <subcellularLocation>
        <location evidence="1">Nucleus</location>
    </subcellularLocation>
</comment>
<feature type="region of interest" description="Disordered" evidence="5">
    <location>
        <begin position="1110"/>
        <end position="1132"/>
    </location>
</feature>
<feature type="domain" description="Nucleoporin Nup133/Nup155-like C-terminal" evidence="6">
    <location>
        <begin position="814"/>
        <end position="1379"/>
    </location>
</feature>